<gene>
    <name evidence="8" type="primary">LOC115964512</name>
</gene>
<dbReference type="InterPro" id="IPR050913">
    <property type="entry name" value="AP2/ERF_ERF"/>
</dbReference>
<feature type="domain" description="AP2/ERF" evidence="7">
    <location>
        <begin position="51"/>
        <end position="108"/>
    </location>
</feature>
<dbReference type="InterPro" id="IPR001471">
    <property type="entry name" value="AP2/ERF_dom"/>
</dbReference>
<dbReference type="Gramene" id="QL10p022138:mrna">
    <property type="protein sequence ID" value="QL10p022138:mrna:CDS:1"/>
    <property type="gene ID" value="QL10p022138"/>
</dbReference>
<dbReference type="SMART" id="SM00380">
    <property type="entry name" value="AP2"/>
    <property type="match status" value="1"/>
</dbReference>
<dbReference type="Gene3D" id="3.30.730.10">
    <property type="entry name" value="AP2/ERF domain"/>
    <property type="match status" value="1"/>
</dbReference>
<evidence type="ECO:0000313" key="8">
    <source>
        <dbReference type="EnsemblPlants" id="QL10p022138:mrna:CDS:1"/>
    </source>
</evidence>
<keyword evidence="4" id="KW-0804">Transcription</keyword>
<dbReference type="GO" id="GO:0005634">
    <property type="term" value="C:nucleus"/>
    <property type="evidence" value="ECO:0007669"/>
    <property type="project" value="UniProtKB-SubCell"/>
</dbReference>
<comment type="similarity">
    <text evidence="6">Belongs to the AP2/ERF transcription factor family. ERF subfamily.</text>
</comment>
<dbReference type="KEGG" id="qlo:115964512"/>
<proteinExistence type="inferred from homology"/>
<dbReference type="PANTHER" id="PTHR31194:SF82">
    <property type="entry name" value="AP2_ERF DOMAIN-CONTAINING PROTEIN"/>
    <property type="match status" value="1"/>
</dbReference>
<dbReference type="InParanoid" id="A0A7N2MQT4"/>
<reference evidence="8 9" key="1">
    <citation type="journal article" date="2016" name="G3 (Bethesda)">
        <title>First Draft Assembly and Annotation of the Genome of a California Endemic Oak Quercus lobata Nee (Fagaceae).</title>
        <authorList>
            <person name="Sork V.L."/>
            <person name="Fitz-Gibbon S.T."/>
            <person name="Puiu D."/>
            <person name="Crepeau M."/>
            <person name="Gugger P.F."/>
            <person name="Sherman R."/>
            <person name="Stevens K."/>
            <person name="Langley C.H."/>
            <person name="Pellegrini M."/>
            <person name="Salzberg S.L."/>
        </authorList>
    </citation>
    <scope>NUCLEOTIDE SEQUENCE [LARGE SCALE GENOMIC DNA]</scope>
    <source>
        <strain evidence="8 9">cv. SW786</strain>
    </source>
</reference>
<dbReference type="PROSITE" id="PS51032">
    <property type="entry name" value="AP2_ERF"/>
    <property type="match status" value="1"/>
</dbReference>
<evidence type="ECO:0000256" key="1">
    <source>
        <dbReference type="ARBA" id="ARBA00004123"/>
    </source>
</evidence>
<comment type="subcellular location">
    <subcellularLocation>
        <location evidence="1">Nucleus</location>
    </subcellularLocation>
</comment>
<name>A0A7N2MQT4_QUELO</name>
<accession>A0A7N2MQT4</accession>
<reference evidence="8" key="2">
    <citation type="submission" date="2021-01" db="UniProtKB">
        <authorList>
            <consortium name="EnsemblPlants"/>
        </authorList>
    </citation>
    <scope>IDENTIFICATION</scope>
</reference>
<dbReference type="SUPFAM" id="SSF54171">
    <property type="entry name" value="DNA-binding domain"/>
    <property type="match status" value="1"/>
</dbReference>
<evidence type="ECO:0000313" key="9">
    <source>
        <dbReference type="Proteomes" id="UP000594261"/>
    </source>
</evidence>
<sequence>MDSLESSGIPFEPQNLCKNYTQTPLEGEEVHENEEKRSMKFPKRVNSNGRRFLGVRQRPSGRWVAEIKDSSQKLRLWLGTFDSDEEAARAYDSAARLLRGRNAKTNFPCHGNMNSHEESSSLLGKNPRLFQILQHAITKNHARSPSLFPDEVIPWNDHITGDKVDSNHFDTLVEETIVCSSNSESAGSCGFDHDRNMLSQLSFGSSKVYSSVFVAPSFSSSLCQVREDQKNSQEA</sequence>
<dbReference type="FunFam" id="3.30.730.10:FF:000005">
    <property type="entry name" value="ethylene-responsive transcription factor RAP2-11"/>
    <property type="match status" value="1"/>
</dbReference>
<dbReference type="PANTHER" id="PTHR31194">
    <property type="entry name" value="SHN SHINE , DNA BINDING / TRANSCRIPTION FACTOR"/>
    <property type="match status" value="1"/>
</dbReference>
<dbReference type="GO" id="GO:0003700">
    <property type="term" value="F:DNA-binding transcription factor activity"/>
    <property type="evidence" value="ECO:0007669"/>
    <property type="project" value="InterPro"/>
</dbReference>
<keyword evidence="2" id="KW-0805">Transcription regulation</keyword>
<keyword evidence="5" id="KW-0539">Nucleus</keyword>
<keyword evidence="3" id="KW-0238">DNA-binding</keyword>
<dbReference type="RefSeq" id="XP_030939669.1">
    <property type="nucleotide sequence ID" value="XM_031083809.1"/>
</dbReference>
<dbReference type="GeneID" id="115964512"/>
<evidence type="ECO:0000256" key="3">
    <source>
        <dbReference type="ARBA" id="ARBA00023125"/>
    </source>
</evidence>
<keyword evidence="9" id="KW-1185">Reference proteome</keyword>
<dbReference type="Pfam" id="PF00847">
    <property type="entry name" value="AP2"/>
    <property type="match status" value="1"/>
</dbReference>
<dbReference type="OMA" id="MKNHALS"/>
<dbReference type="EnsemblPlants" id="QL10p022138:mrna">
    <property type="protein sequence ID" value="QL10p022138:mrna:CDS:1"/>
    <property type="gene ID" value="QL10p022138"/>
</dbReference>
<dbReference type="OrthoDB" id="773121at2759"/>
<evidence type="ECO:0000259" key="7">
    <source>
        <dbReference type="PROSITE" id="PS51032"/>
    </source>
</evidence>
<evidence type="ECO:0000256" key="2">
    <source>
        <dbReference type="ARBA" id="ARBA00023015"/>
    </source>
</evidence>
<protein>
    <recommendedName>
        <fullName evidence="7">AP2/ERF domain-containing protein</fullName>
    </recommendedName>
</protein>
<dbReference type="CDD" id="cd00018">
    <property type="entry name" value="AP2"/>
    <property type="match status" value="1"/>
</dbReference>
<dbReference type="Proteomes" id="UP000594261">
    <property type="component" value="Chromosome 10"/>
</dbReference>
<dbReference type="GO" id="GO:0003677">
    <property type="term" value="F:DNA binding"/>
    <property type="evidence" value="ECO:0007669"/>
    <property type="project" value="UniProtKB-KW"/>
</dbReference>
<dbReference type="InterPro" id="IPR036955">
    <property type="entry name" value="AP2/ERF_dom_sf"/>
</dbReference>
<organism evidence="8 9">
    <name type="scientific">Quercus lobata</name>
    <name type="common">Valley oak</name>
    <dbReference type="NCBI Taxonomy" id="97700"/>
    <lineage>
        <taxon>Eukaryota</taxon>
        <taxon>Viridiplantae</taxon>
        <taxon>Streptophyta</taxon>
        <taxon>Embryophyta</taxon>
        <taxon>Tracheophyta</taxon>
        <taxon>Spermatophyta</taxon>
        <taxon>Magnoliopsida</taxon>
        <taxon>eudicotyledons</taxon>
        <taxon>Gunneridae</taxon>
        <taxon>Pentapetalae</taxon>
        <taxon>rosids</taxon>
        <taxon>fabids</taxon>
        <taxon>Fagales</taxon>
        <taxon>Fagaceae</taxon>
        <taxon>Quercus</taxon>
    </lineage>
</organism>
<dbReference type="PRINTS" id="PR00367">
    <property type="entry name" value="ETHRSPELEMNT"/>
</dbReference>
<dbReference type="InterPro" id="IPR016177">
    <property type="entry name" value="DNA-bd_dom_sf"/>
</dbReference>
<evidence type="ECO:0000256" key="6">
    <source>
        <dbReference type="ARBA" id="ARBA00024343"/>
    </source>
</evidence>
<dbReference type="EMBL" id="LRBV02000010">
    <property type="status" value="NOT_ANNOTATED_CDS"/>
    <property type="molecule type" value="Genomic_DNA"/>
</dbReference>
<dbReference type="AlphaFoldDB" id="A0A7N2MQT4"/>
<evidence type="ECO:0000256" key="5">
    <source>
        <dbReference type="ARBA" id="ARBA00023242"/>
    </source>
</evidence>
<evidence type="ECO:0000256" key="4">
    <source>
        <dbReference type="ARBA" id="ARBA00023163"/>
    </source>
</evidence>
<dbReference type="GO" id="GO:0009877">
    <property type="term" value="P:nodulation"/>
    <property type="evidence" value="ECO:0007669"/>
    <property type="project" value="UniProtKB-ARBA"/>
</dbReference>